<name>A0A8H3QPU8_9GLOM</name>
<feature type="compositionally biased region" description="Polar residues" evidence="1">
    <location>
        <begin position="1"/>
        <end position="13"/>
    </location>
</feature>
<dbReference type="AlphaFoldDB" id="A0A8H3QPU8"/>
<accession>A0A8H3QPU8</accession>
<proteinExistence type="predicted"/>
<evidence type="ECO:0000313" key="3">
    <source>
        <dbReference type="Proteomes" id="UP000615446"/>
    </source>
</evidence>
<evidence type="ECO:0000256" key="1">
    <source>
        <dbReference type="SAM" id="MobiDB-lite"/>
    </source>
</evidence>
<gene>
    <name evidence="2" type="ORF">RCL2_001168900</name>
</gene>
<dbReference type="EMBL" id="BLAL01000081">
    <property type="protein sequence ID" value="GES84574.1"/>
    <property type="molecule type" value="Genomic_DNA"/>
</dbReference>
<protein>
    <submittedName>
        <fullName evidence="2">Uncharacterized protein</fullName>
    </submittedName>
</protein>
<reference evidence="2" key="1">
    <citation type="submission" date="2019-10" db="EMBL/GenBank/DDBJ databases">
        <title>Conservation and host-specific expression of non-tandemly repeated heterogenous ribosome RNA gene in arbuscular mycorrhizal fungi.</title>
        <authorList>
            <person name="Maeda T."/>
            <person name="Kobayashi Y."/>
            <person name="Nakagawa T."/>
            <person name="Ezawa T."/>
            <person name="Yamaguchi K."/>
            <person name="Bino T."/>
            <person name="Nishimoto Y."/>
            <person name="Shigenobu S."/>
            <person name="Kawaguchi M."/>
        </authorList>
    </citation>
    <scope>NUCLEOTIDE SEQUENCE</scope>
    <source>
        <strain evidence="2">HR1</strain>
    </source>
</reference>
<feature type="region of interest" description="Disordered" evidence="1">
    <location>
        <begin position="1"/>
        <end position="24"/>
    </location>
</feature>
<evidence type="ECO:0000313" key="2">
    <source>
        <dbReference type="EMBL" id="GES84574.1"/>
    </source>
</evidence>
<organism evidence="2 3">
    <name type="scientific">Rhizophagus clarus</name>
    <dbReference type="NCBI Taxonomy" id="94130"/>
    <lineage>
        <taxon>Eukaryota</taxon>
        <taxon>Fungi</taxon>
        <taxon>Fungi incertae sedis</taxon>
        <taxon>Mucoromycota</taxon>
        <taxon>Glomeromycotina</taxon>
        <taxon>Glomeromycetes</taxon>
        <taxon>Glomerales</taxon>
        <taxon>Glomeraceae</taxon>
        <taxon>Rhizophagus</taxon>
    </lineage>
</organism>
<comment type="caution">
    <text evidence="2">The sequence shown here is derived from an EMBL/GenBank/DDBJ whole genome shotgun (WGS) entry which is preliminary data.</text>
</comment>
<sequence>MVQKRSNVNSITTEEQKQIKKRRNNENIQESIIKKSRDIRERQKIMRIINLLEYHRTQIWEDIRKTEIAARILIWLGFIITDINDEDFIKEFRKIKNKGKVKSKLRNWLYEEYKIQRTNKEKQEIIIEEIGTNKFMIKIIDEDTIVDKEINQINTALILLDMKLIGKKARRLVNLRFNRYDVIVEGFMNKAEGF</sequence>
<dbReference type="Proteomes" id="UP000615446">
    <property type="component" value="Unassembled WGS sequence"/>
</dbReference>